<keyword evidence="2" id="KW-1185">Reference proteome</keyword>
<organism evidence="1 2">
    <name type="scientific">Acaulospora colombiana</name>
    <dbReference type="NCBI Taxonomy" id="27376"/>
    <lineage>
        <taxon>Eukaryota</taxon>
        <taxon>Fungi</taxon>
        <taxon>Fungi incertae sedis</taxon>
        <taxon>Mucoromycota</taxon>
        <taxon>Glomeromycotina</taxon>
        <taxon>Glomeromycetes</taxon>
        <taxon>Diversisporales</taxon>
        <taxon>Acaulosporaceae</taxon>
        <taxon>Acaulospora</taxon>
    </lineage>
</organism>
<name>A0ACA9N593_9GLOM</name>
<dbReference type="EMBL" id="CAJVPT010018519">
    <property type="protein sequence ID" value="CAG8634890.1"/>
    <property type="molecule type" value="Genomic_DNA"/>
</dbReference>
<accession>A0ACA9N593</accession>
<evidence type="ECO:0000313" key="2">
    <source>
        <dbReference type="Proteomes" id="UP000789525"/>
    </source>
</evidence>
<protein>
    <submittedName>
        <fullName evidence="1">11541_t:CDS:1</fullName>
    </submittedName>
</protein>
<sequence length="101" mass="11496">SARNDNIFAATFVSLWDEVIFGILNSMIEKTIDSILARYKAVISKHQQLKLSTEIIVFSFSQFWSRGFWTKPSISPPQTNEKQSTKDIIKCCHNLFLGGIV</sequence>
<proteinExistence type="predicted"/>
<reference evidence="1" key="1">
    <citation type="submission" date="2021-06" db="EMBL/GenBank/DDBJ databases">
        <authorList>
            <person name="Kallberg Y."/>
            <person name="Tangrot J."/>
            <person name="Rosling A."/>
        </authorList>
    </citation>
    <scope>NUCLEOTIDE SEQUENCE</scope>
    <source>
        <strain evidence="1">CL356</strain>
    </source>
</reference>
<gene>
    <name evidence="1" type="ORF">ACOLOM_LOCUS7757</name>
</gene>
<evidence type="ECO:0000313" key="1">
    <source>
        <dbReference type="EMBL" id="CAG8634890.1"/>
    </source>
</evidence>
<comment type="caution">
    <text evidence="1">The sequence shown here is derived from an EMBL/GenBank/DDBJ whole genome shotgun (WGS) entry which is preliminary data.</text>
</comment>
<feature type="non-terminal residue" evidence="1">
    <location>
        <position position="1"/>
    </location>
</feature>
<dbReference type="Proteomes" id="UP000789525">
    <property type="component" value="Unassembled WGS sequence"/>
</dbReference>